<protein>
    <submittedName>
        <fullName evidence="1">Phage tail tape measure protein</fullName>
    </submittedName>
</protein>
<dbReference type="EMBL" id="JBHTJV010000003">
    <property type="protein sequence ID" value="MFD0915862.1"/>
    <property type="molecule type" value="Genomic_DNA"/>
</dbReference>
<accession>A0ABW3FE75</accession>
<dbReference type="Proteomes" id="UP001597101">
    <property type="component" value="Unassembled WGS sequence"/>
</dbReference>
<evidence type="ECO:0000313" key="1">
    <source>
        <dbReference type="EMBL" id="MFD0915862.1"/>
    </source>
</evidence>
<keyword evidence="2" id="KW-1185">Reference proteome</keyword>
<comment type="caution">
    <text evidence="1">The sequence shown here is derived from an EMBL/GenBank/DDBJ whole genome shotgun (WGS) entry which is preliminary data.</text>
</comment>
<organism evidence="1 2">
    <name type="scientific">Pseudahrensia aquimaris</name>
    <dbReference type="NCBI Taxonomy" id="744461"/>
    <lineage>
        <taxon>Bacteria</taxon>
        <taxon>Pseudomonadati</taxon>
        <taxon>Pseudomonadota</taxon>
        <taxon>Alphaproteobacteria</taxon>
        <taxon>Hyphomicrobiales</taxon>
        <taxon>Ahrensiaceae</taxon>
        <taxon>Pseudahrensia</taxon>
    </lineage>
</organism>
<gene>
    <name evidence="1" type="ORF">ACFQ14_05530</name>
</gene>
<proteinExistence type="predicted"/>
<sequence>MSRTEEPIIIPLEADFSGFQSAMGELENSSKRFASAFSSSFRTAIRTGQSFDDTLKSLALRLSDIALQTGVKPLENAVSGLLQTAVSSLTNSVVGGGGAGGFDVGGAIASVFGATQTANVARTALPTFAGPTSVKSVQPTSSPAPNVTFNISTPDVQGFQKSQTQISTLLARTVSRSRRGA</sequence>
<evidence type="ECO:0000313" key="2">
    <source>
        <dbReference type="Proteomes" id="UP001597101"/>
    </source>
</evidence>
<name>A0ABW3FE75_9HYPH</name>
<reference evidence="2" key="1">
    <citation type="journal article" date="2019" name="Int. J. Syst. Evol. Microbiol.">
        <title>The Global Catalogue of Microorganisms (GCM) 10K type strain sequencing project: providing services to taxonomists for standard genome sequencing and annotation.</title>
        <authorList>
            <consortium name="The Broad Institute Genomics Platform"/>
            <consortium name="The Broad Institute Genome Sequencing Center for Infectious Disease"/>
            <person name="Wu L."/>
            <person name="Ma J."/>
        </authorList>
    </citation>
    <scope>NUCLEOTIDE SEQUENCE [LARGE SCALE GENOMIC DNA]</scope>
    <source>
        <strain evidence="2">CCUG 60023</strain>
    </source>
</reference>
<dbReference type="RefSeq" id="WP_377211707.1">
    <property type="nucleotide sequence ID" value="NZ_JBHTJV010000003.1"/>
</dbReference>